<dbReference type="EMBL" id="JAENIK010000006">
    <property type="protein sequence ID" value="MBK1815202.1"/>
    <property type="molecule type" value="Genomic_DNA"/>
</dbReference>
<feature type="compositionally biased region" description="Acidic residues" evidence="1">
    <location>
        <begin position="224"/>
        <end position="237"/>
    </location>
</feature>
<name>A0A934R1T2_9BACT</name>
<feature type="region of interest" description="Disordered" evidence="1">
    <location>
        <begin position="208"/>
        <end position="281"/>
    </location>
</feature>
<feature type="chain" id="PRO_5037555314" evidence="2">
    <location>
        <begin position="30"/>
        <end position="1364"/>
    </location>
</feature>
<dbReference type="RefSeq" id="WP_200350171.1">
    <property type="nucleotide sequence ID" value="NZ_BAABHZ010000011.1"/>
</dbReference>
<dbReference type="Proteomes" id="UP000600139">
    <property type="component" value="Unassembled WGS sequence"/>
</dbReference>
<protein>
    <submittedName>
        <fullName evidence="3">Ig-like domain-containing protein</fullName>
    </submittedName>
</protein>
<dbReference type="Gene3D" id="2.60.40.1120">
    <property type="entry name" value="Carboxypeptidase-like, regulatory domain"/>
    <property type="match status" value="1"/>
</dbReference>
<sequence>MLRSNLSMGHSLLCLLASFICGGVAAAQAPPEWWTTGSSPVIEEGAPADNRAMANVGQAKWMTSKALKALGSAATDLAIQVRADLEGTPPDHLDRIINLAVPDPKPADWSEKQRAPLLLGQLKAIARPFYNRLNAAAPSWVLDQIQQNHDGNAILGTHYWQVSGNADYTQNGYFPWNPATPVDANNAPVTIGQLKAVFSLRFQSFPAGPDADGDGLPDARETELGTDPDDPDTDADGMPDGWEILHGFNPLNAADATLDWDSDGNSNSQEYQQDTDPKDYGSRMLPQIKIYGGDGQISPPSSRLPIPLVVRITDAGGEALSNVRVTFQVVSGGGLLTIPPGGSVSTVQSFTDSNGECGVLYGQPGGFNVTSSISATVTSGPNGGSVVFSAQTVSSSLSNDNFANARTITGNEGGLSSKNSGATLEANEPTFLTMDFTAVSSQGGYLCNQTGATVWYSWQAPESRKYRFQTGSLVKLEDDNPVTYLGDGTDFDTVLAVFKGSSLQTLTLEAGNDDGSTVESAVEFEAVSGQTYHIAVDGAEGQTGKFFLNWMPVAPPAPGGTPPANDDFPDAEEISGFYGEVTGSTLDATEESGEPEHQHHEGRHSVWYRWQAPATGTVTFDTAGSRINTILGAYQGSSVGALAEIAWQDDNDTLRAKLVFSVTAGQTYRIMVDSFGNEAGLFKLSYELTGSNDDFADAQLISGDSGTTGGSIRQSTAETGEPAHAGSAPGHSIWYRWTAPQTDTYTFRTSGSAFDTVLGIYTGTSVDDLETIGSNDDGDGRASVVIFEAVQGVTYSVAIDIYGGNFDGSKVGRTVLSWEQGVPGFLASRLQVQGEPPAEEPVRDSDLVGRSVIGMMAESEGQPNLGDAFVSDEDKTIVLLAPKEGELSVACPIPFIVDHSIVTTDTPRERDLKGKLTLTAQSGDPSIVSMGDYTLGTPVDITEPGHEGEGVHDWHRGSERFTVTALKKGSLTLKAEVDPDEETPEGDGGPRTTATINIRIFDVDEVIIYQPETSTDAQWQSAAMAQRWGNIIDKGQPLKVKLVLSGQIPANEEVELCGLKFALFKFNEDPDFITWIDAVNPTYKISPSRTEIWVTVEPSVVEAGLDRFNSSENEFASVEDPGSSSFGDSEIFDARAGLLPDSMRLVPSRENGNENDTAKTVAAGEIPPFCAKAIGDYPRLGGAVYLQVQMINTRSKRRLYRNQADILYLSSHGMSVDGSIASVLPGTVDWKDDLEVVIFAGCSVLDINDYNGNYDNTGDGVTEPGPTANVFSGEQWAASGPKRLLGYNYKAPLDTQGTPAIISSWFANRTASGDIGAWKIANENSSGRNACAIDADGGMYYYFHRTKGLIRNSYKWTSVPRASW</sequence>
<keyword evidence="4" id="KW-1185">Reference proteome</keyword>
<evidence type="ECO:0000256" key="2">
    <source>
        <dbReference type="SAM" id="SignalP"/>
    </source>
</evidence>
<accession>A0A934R1T2</accession>
<feature type="compositionally biased region" description="Polar residues" evidence="1">
    <location>
        <begin position="263"/>
        <end position="274"/>
    </location>
</feature>
<evidence type="ECO:0000256" key="1">
    <source>
        <dbReference type="SAM" id="MobiDB-lite"/>
    </source>
</evidence>
<reference evidence="3" key="1">
    <citation type="submission" date="2021-01" db="EMBL/GenBank/DDBJ databases">
        <title>Modified the classification status of verrucomicrobia.</title>
        <authorList>
            <person name="Feng X."/>
        </authorList>
    </citation>
    <scope>NUCLEOTIDE SEQUENCE</scope>
    <source>
        <strain evidence="3">JCM 18052</strain>
    </source>
</reference>
<feature type="signal peptide" evidence="2">
    <location>
        <begin position="1"/>
        <end position="29"/>
    </location>
</feature>
<keyword evidence="2" id="KW-0732">Signal</keyword>
<evidence type="ECO:0000313" key="3">
    <source>
        <dbReference type="EMBL" id="MBK1815202.1"/>
    </source>
</evidence>
<organism evidence="3 4">
    <name type="scientific">Luteolibacter yonseiensis</name>
    <dbReference type="NCBI Taxonomy" id="1144680"/>
    <lineage>
        <taxon>Bacteria</taxon>
        <taxon>Pseudomonadati</taxon>
        <taxon>Verrucomicrobiota</taxon>
        <taxon>Verrucomicrobiia</taxon>
        <taxon>Verrucomicrobiales</taxon>
        <taxon>Verrucomicrobiaceae</taxon>
        <taxon>Luteolibacter</taxon>
    </lineage>
</organism>
<feature type="region of interest" description="Disordered" evidence="1">
    <location>
        <begin position="706"/>
        <end position="728"/>
    </location>
</feature>
<comment type="caution">
    <text evidence="3">The sequence shown here is derived from an EMBL/GenBank/DDBJ whole genome shotgun (WGS) entry which is preliminary data.</text>
</comment>
<gene>
    <name evidence="3" type="ORF">JIN84_06235</name>
</gene>
<proteinExistence type="predicted"/>
<evidence type="ECO:0000313" key="4">
    <source>
        <dbReference type="Proteomes" id="UP000600139"/>
    </source>
</evidence>